<keyword evidence="3" id="KW-1185">Reference proteome</keyword>
<dbReference type="EMBL" id="BNCO01000039">
    <property type="protein sequence ID" value="GIL60301.1"/>
    <property type="molecule type" value="Genomic_DNA"/>
</dbReference>
<organism evidence="2 3">
    <name type="scientific">Volvox africanus</name>
    <dbReference type="NCBI Taxonomy" id="51714"/>
    <lineage>
        <taxon>Eukaryota</taxon>
        <taxon>Viridiplantae</taxon>
        <taxon>Chlorophyta</taxon>
        <taxon>core chlorophytes</taxon>
        <taxon>Chlorophyceae</taxon>
        <taxon>CS clade</taxon>
        <taxon>Chlamydomonadales</taxon>
        <taxon>Volvocaceae</taxon>
        <taxon>Volvox</taxon>
    </lineage>
</organism>
<sequence>MQVNASNYGTDYVASGLAFVGVANPPQPGPPVPQTSIGGQHFPQSTPVAPTPTIRDDTSLFTEAEASEQLCSVQLPVGSASPTQAAWCSASNLLAVAFTPEPDSNTARILIIEPSNSEDVTQLELPMAEPGDWITSLEWSWPGQRRALLTATASGRVVVWTQPSQQGQDDAVFPRCIDDWHGQLLLNIGPGSGGTNTTDQQQLVKQQLVKQEEQGLRPGGFASVPGVVHIKQESSGHEPPDEYGRILGEDATKLQQPQQRMQPALAGVSWLRQPAGGRTWSTSSLAMKRLDGGAEGGGGGGGAQSQGQSHGAGQGGAQENLDSLFCEEAVVPGAVPHWARPNQLTAAVLTTTGSLTILWVMASKLPNTLSWYRSKTVRIPPPPEVATEVASDGGGTAAAGGGEAGSTECRIARVSICAVHDGSLSLAVVYARRRDVVYLYSMRGNPTLSGQLVTKTGASTTATAGGGGGGGERGGTARDAPLMPPPTVAMTGRLAVPQGLAVQQCRMHLYGGGAKRLYVLSRKPVPPGATHPGKAAWGAHSQQQPVLVFCFCEMLDEKGGGAGWRVERSSPQLLESYDCSGAASAAAAAEARGLSLDLGISSDGSKLVVPYGSLLYTLDAETLSVLLAKNLAQNHGGAGYVASAVSPGSAYGNNSYGNGNSIGARSEVTAAAAQPEVLALKGCLSPNSCCLCSVVRVRHLDLDPALCLGELAFWPGGCYGGDDANGGGGDVVMLHICTVPDVVPPPSGSAAAAGVAATLERLEDTIACNMDTMRLAWGALHRHNVWDVAERLRCTWLSGRTEHVYRSLDQLDALLYGTDESALRIALSQHVTRAKLEVLRRLPHPQAAVLAADMLAGARVLQYSDTLAPLYGAQSEALSHPETRTVAAHMVWFVLEVLTLMLAGLKLWADAAAAEKASRAAAAQGGSGEEGSGAGVGGSAPGGAAAAAAAATAAAGVARGLGAETAGLLPLIRLYPDYNLQKHMQQVLLGTGATSSKSGGEGTGRSSMQGLHPAIQEFLGGPEVSSRAHILIFILNQVNKNLQKILCMHVQALVQQQNGGAPGGGGGPGGAPGGAPGQSSGVLVPGAPVVPLTAADLETATKGGELPRVFMQRTLPGIFPGPFHLHYCRCKGLITPSLLAQCFRSEELAKLSPHFAMSRETLLERYRALGLQAQLLDPRQAPHAAARKMWMSFRGPAPPPELHSHILDQQVSSRQRQRWRRQRGAALALGSSAPLWTNAQGPLVDCLTSVPIPPGTSWSLEGAAAVGAVTAQMGPGVGAAASRSNLPPLLAAVQRAWVCCAPPAELGSQWKRARLGLEQDLEY</sequence>
<feature type="region of interest" description="Disordered" evidence="1">
    <location>
        <begin position="458"/>
        <end position="479"/>
    </location>
</feature>
<feature type="region of interest" description="Disordered" evidence="1">
    <location>
        <begin position="289"/>
        <end position="318"/>
    </location>
</feature>
<protein>
    <submittedName>
        <fullName evidence="2">Uncharacterized protein</fullName>
    </submittedName>
</protein>
<feature type="compositionally biased region" description="Gly residues" evidence="1">
    <location>
        <begin position="1060"/>
        <end position="1076"/>
    </location>
</feature>
<dbReference type="InterPro" id="IPR011044">
    <property type="entry name" value="Quino_amine_DH_bsu"/>
</dbReference>
<feature type="compositionally biased region" description="Gly residues" evidence="1">
    <location>
        <begin position="464"/>
        <end position="474"/>
    </location>
</feature>
<evidence type="ECO:0000313" key="2">
    <source>
        <dbReference type="EMBL" id="GIL60301.1"/>
    </source>
</evidence>
<evidence type="ECO:0000256" key="1">
    <source>
        <dbReference type="SAM" id="MobiDB-lite"/>
    </source>
</evidence>
<comment type="caution">
    <text evidence="2">The sequence shown here is derived from an EMBL/GenBank/DDBJ whole genome shotgun (WGS) entry which is preliminary data.</text>
</comment>
<gene>
    <name evidence="2" type="ORF">Vafri_14931</name>
</gene>
<dbReference type="Proteomes" id="UP000747399">
    <property type="component" value="Unassembled WGS sequence"/>
</dbReference>
<name>A0A8J4BK35_9CHLO</name>
<feature type="compositionally biased region" description="Gly residues" evidence="1">
    <location>
        <begin position="293"/>
        <end position="316"/>
    </location>
</feature>
<proteinExistence type="predicted"/>
<accession>A0A8J4BK35</accession>
<reference evidence="2" key="1">
    <citation type="journal article" date="2021" name="Proc. Natl. Acad. Sci. U.S.A.">
        <title>Three genomes in the algal genus Volvox reveal the fate of a haploid sex-determining region after a transition to homothallism.</title>
        <authorList>
            <person name="Yamamoto K."/>
            <person name="Hamaji T."/>
            <person name="Kawai-Toyooka H."/>
            <person name="Matsuzaki R."/>
            <person name="Takahashi F."/>
            <person name="Nishimura Y."/>
            <person name="Kawachi M."/>
            <person name="Noguchi H."/>
            <person name="Minakuchi Y."/>
            <person name="Umen J.G."/>
            <person name="Toyoda A."/>
            <person name="Nozaki H."/>
        </authorList>
    </citation>
    <scope>NUCLEOTIDE SEQUENCE</scope>
    <source>
        <strain evidence="2">NIES-3780</strain>
    </source>
</reference>
<evidence type="ECO:0000313" key="3">
    <source>
        <dbReference type="Proteomes" id="UP000747399"/>
    </source>
</evidence>
<dbReference type="SUPFAM" id="SSF50969">
    <property type="entry name" value="YVTN repeat-like/Quinoprotein amine dehydrogenase"/>
    <property type="match status" value="1"/>
</dbReference>
<feature type="region of interest" description="Disordered" evidence="1">
    <location>
        <begin position="1059"/>
        <end position="1082"/>
    </location>
</feature>